<dbReference type="EMBL" id="JACGWY010000002">
    <property type="protein sequence ID" value="MBA8816005.1"/>
    <property type="molecule type" value="Genomic_DNA"/>
</dbReference>
<proteinExistence type="predicted"/>
<dbReference type="PROSITE" id="PS51257">
    <property type="entry name" value="PROKAR_LIPOPROTEIN"/>
    <property type="match status" value="1"/>
</dbReference>
<dbReference type="AlphaFoldDB" id="A0A7W3JNC8"/>
<evidence type="ECO:0008006" key="4">
    <source>
        <dbReference type="Google" id="ProtNLM"/>
    </source>
</evidence>
<feature type="signal peptide" evidence="1">
    <location>
        <begin position="1"/>
        <end position="21"/>
    </location>
</feature>
<evidence type="ECO:0000256" key="1">
    <source>
        <dbReference type="SAM" id="SignalP"/>
    </source>
</evidence>
<evidence type="ECO:0000313" key="3">
    <source>
        <dbReference type="Proteomes" id="UP000526083"/>
    </source>
</evidence>
<dbReference type="Proteomes" id="UP000526083">
    <property type="component" value="Unassembled WGS sequence"/>
</dbReference>
<sequence length="165" mass="18038">MKGWLVVAALAVLLVSMAGCASQPDKKVDENMTVAEAKSLTQRVELEITDTIPELYVDRVEQQKEGVLMTCSSDGDVQWAGGATVYLKNSPNFEEILAAIEAKFSESENYSTGRHLDGSREVLDVIGNNQSTWTIGPSANQTTLALSCWSPCFPLQEDMSPSDRY</sequence>
<reference evidence="2 3" key="1">
    <citation type="submission" date="2020-07" db="EMBL/GenBank/DDBJ databases">
        <title>Sequencing the genomes of 1000 actinobacteria strains.</title>
        <authorList>
            <person name="Klenk H.-P."/>
        </authorList>
    </citation>
    <scope>NUCLEOTIDE SEQUENCE [LARGE SCALE GENOMIC DNA]</scope>
    <source>
        <strain evidence="2 3">DSM 27576</strain>
    </source>
</reference>
<evidence type="ECO:0000313" key="2">
    <source>
        <dbReference type="EMBL" id="MBA8816005.1"/>
    </source>
</evidence>
<organism evidence="2 3">
    <name type="scientific">Microbacterium halimionae</name>
    <dbReference type="NCBI Taxonomy" id="1526413"/>
    <lineage>
        <taxon>Bacteria</taxon>
        <taxon>Bacillati</taxon>
        <taxon>Actinomycetota</taxon>
        <taxon>Actinomycetes</taxon>
        <taxon>Micrococcales</taxon>
        <taxon>Microbacteriaceae</taxon>
        <taxon>Microbacterium</taxon>
    </lineage>
</organism>
<comment type="caution">
    <text evidence="2">The sequence shown here is derived from an EMBL/GenBank/DDBJ whole genome shotgun (WGS) entry which is preliminary data.</text>
</comment>
<gene>
    <name evidence="2" type="ORF">FHX48_001078</name>
</gene>
<feature type="chain" id="PRO_5039672028" description="Lipoprotein" evidence="1">
    <location>
        <begin position="22"/>
        <end position="165"/>
    </location>
</feature>
<name>A0A7W3JNC8_9MICO</name>
<accession>A0A7W3JNC8</accession>
<protein>
    <recommendedName>
        <fullName evidence="4">Lipoprotein</fullName>
    </recommendedName>
</protein>
<keyword evidence="3" id="KW-1185">Reference proteome</keyword>
<keyword evidence="1" id="KW-0732">Signal</keyword>